<organism evidence="1 2">
    <name type="scientific">Candidatus Falkowbacteria bacterium RIFOXYD2_FULL_34_120</name>
    <dbReference type="NCBI Taxonomy" id="1798007"/>
    <lineage>
        <taxon>Bacteria</taxon>
        <taxon>Candidatus Falkowiibacteriota</taxon>
    </lineage>
</organism>
<protein>
    <submittedName>
        <fullName evidence="1">Uncharacterized protein</fullName>
    </submittedName>
</protein>
<reference evidence="1 2" key="1">
    <citation type="journal article" date="2016" name="Nat. Commun.">
        <title>Thousands of microbial genomes shed light on interconnected biogeochemical processes in an aquifer system.</title>
        <authorList>
            <person name="Anantharaman K."/>
            <person name="Brown C.T."/>
            <person name="Hug L.A."/>
            <person name="Sharon I."/>
            <person name="Castelle C.J."/>
            <person name="Probst A.J."/>
            <person name="Thomas B.C."/>
            <person name="Singh A."/>
            <person name="Wilkins M.J."/>
            <person name="Karaoz U."/>
            <person name="Brodie E.L."/>
            <person name="Williams K.H."/>
            <person name="Hubbard S.S."/>
            <person name="Banfield J.F."/>
        </authorList>
    </citation>
    <scope>NUCLEOTIDE SEQUENCE [LARGE SCALE GENOMIC DNA]</scope>
</reference>
<sequence>MTKQFQILIILLLLLVISIVYLFSTSNIIVVQDKKNKTEIQSEKIIEKVDMEELENNYKNKISNIFSEIETLFADSKTGNQDLGLSNRVTQIKDELIKSIVPSDQYKKFHIDLVLLLSDINNNILERDASMEQKIEEKINEIKIVHEWIKEKNNTDQ</sequence>
<evidence type="ECO:0000313" key="1">
    <source>
        <dbReference type="EMBL" id="OGF40921.1"/>
    </source>
</evidence>
<dbReference type="Proteomes" id="UP000177579">
    <property type="component" value="Unassembled WGS sequence"/>
</dbReference>
<accession>A0A1F5TQW8</accession>
<proteinExistence type="predicted"/>
<evidence type="ECO:0000313" key="2">
    <source>
        <dbReference type="Proteomes" id="UP000177579"/>
    </source>
</evidence>
<comment type="caution">
    <text evidence="1">The sequence shown here is derived from an EMBL/GenBank/DDBJ whole genome shotgun (WGS) entry which is preliminary data.</text>
</comment>
<name>A0A1F5TQW8_9BACT</name>
<dbReference type="AlphaFoldDB" id="A0A1F5TQW8"/>
<dbReference type="EMBL" id="MFGO01000018">
    <property type="protein sequence ID" value="OGF40921.1"/>
    <property type="molecule type" value="Genomic_DNA"/>
</dbReference>
<gene>
    <name evidence="1" type="ORF">A2531_04115</name>
</gene>